<comment type="caution">
    <text evidence="6">The sequence shown here is derived from an EMBL/GenBank/DDBJ whole genome shotgun (WGS) entry which is preliminary data.</text>
</comment>
<dbReference type="Pfam" id="PF00037">
    <property type="entry name" value="Fer4"/>
    <property type="match status" value="1"/>
</dbReference>
<dbReference type="InterPro" id="IPR017896">
    <property type="entry name" value="4Fe4S_Fe-S-bd"/>
</dbReference>
<keyword evidence="1" id="KW-0004">4Fe-4S</keyword>
<dbReference type="CDD" id="cd16371">
    <property type="entry name" value="DMSOR_beta_like"/>
    <property type="match status" value="1"/>
</dbReference>
<dbReference type="AlphaFoldDB" id="A0A1E5LA17"/>
<reference evidence="6 7" key="1">
    <citation type="submission" date="2016-09" db="EMBL/GenBank/DDBJ databases">
        <title>Desulfuribacillus arsenicus sp. nov., an obligately anaerobic, dissimilatory arsenic- and antimonate-reducing bacterium isolated from anoxic sediments.</title>
        <authorList>
            <person name="Abin C.A."/>
            <person name="Hollibaugh J.T."/>
        </authorList>
    </citation>
    <scope>NUCLEOTIDE SEQUENCE [LARGE SCALE GENOMIC DNA]</scope>
    <source>
        <strain evidence="6 7">MLFW-2</strain>
    </source>
</reference>
<dbReference type="InterPro" id="IPR050954">
    <property type="entry name" value="ET_IronSulfur_Cluster-Binding"/>
</dbReference>
<evidence type="ECO:0000256" key="3">
    <source>
        <dbReference type="ARBA" id="ARBA00023004"/>
    </source>
</evidence>
<evidence type="ECO:0000256" key="2">
    <source>
        <dbReference type="ARBA" id="ARBA00022723"/>
    </source>
</evidence>
<proteinExistence type="predicted"/>
<evidence type="ECO:0000259" key="5">
    <source>
        <dbReference type="PROSITE" id="PS51379"/>
    </source>
</evidence>
<gene>
    <name evidence="6" type="ORF">BHU72_01070</name>
</gene>
<dbReference type="PANTHER" id="PTHR43177">
    <property type="entry name" value="PROTEIN NRFC"/>
    <property type="match status" value="1"/>
</dbReference>
<dbReference type="PROSITE" id="PS51379">
    <property type="entry name" value="4FE4S_FER_2"/>
    <property type="match status" value="2"/>
</dbReference>
<evidence type="ECO:0000256" key="1">
    <source>
        <dbReference type="ARBA" id="ARBA00022485"/>
    </source>
</evidence>
<accession>A0A1E5LA17</accession>
<dbReference type="OrthoDB" id="9798098at2"/>
<dbReference type="PANTHER" id="PTHR43177:SF9">
    <property type="entry name" value="PROTEIN NRFC"/>
    <property type="match status" value="1"/>
</dbReference>
<dbReference type="InterPro" id="IPR017900">
    <property type="entry name" value="4Fe4S_Fe_S_CS"/>
</dbReference>
<feature type="domain" description="4Fe-4S ferredoxin-type" evidence="5">
    <location>
        <begin position="5"/>
        <end position="34"/>
    </location>
</feature>
<organism evidence="6 7">
    <name type="scientific">Desulfuribacillus stibiiarsenatis</name>
    <dbReference type="NCBI Taxonomy" id="1390249"/>
    <lineage>
        <taxon>Bacteria</taxon>
        <taxon>Bacillati</taxon>
        <taxon>Bacillota</taxon>
        <taxon>Desulfuribacillia</taxon>
        <taxon>Desulfuribacillales</taxon>
        <taxon>Desulfuribacillaceae</taxon>
        <taxon>Desulfuribacillus</taxon>
    </lineage>
</organism>
<protein>
    <recommendedName>
        <fullName evidence="5">4Fe-4S ferredoxin-type domain-containing protein</fullName>
    </recommendedName>
</protein>
<dbReference type="SUPFAM" id="SSF54862">
    <property type="entry name" value="4Fe-4S ferredoxins"/>
    <property type="match status" value="1"/>
</dbReference>
<keyword evidence="7" id="KW-1185">Reference proteome</keyword>
<sequence>MNKQKGFLINLDKCIGCKGCEMACQNEHRLLEKRRRKITGFDDRQRDVSGFISMACNHCESPACIAVCPKHCFKKRRNGIVFHDALHCSGCKSCVGACPFGAPKYITITGKVDKCNMCAERLEHGLQPACTSSCITGALSLINLSANENMYCRLPANIKMAQFTKPSVRFILPNKPKQYWLKADKSGEEGLT</sequence>
<dbReference type="EMBL" id="MJAT01000001">
    <property type="protein sequence ID" value="OEH86884.1"/>
    <property type="molecule type" value="Genomic_DNA"/>
</dbReference>
<keyword evidence="2" id="KW-0479">Metal-binding</keyword>
<evidence type="ECO:0000313" key="6">
    <source>
        <dbReference type="EMBL" id="OEH86884.1"/>
    </source>
</evidence>
<dbReference type="Gene3D" id="3.30.70.20">
    <property type="match status" value="2"/>
</dbReference>
<keyword evidence="4" id="KW-0411">Iron-sulfur</keyword>
<dbReference type="Pfam" id="PF13247">
    <property type="entry name" value="Fer4_11"/>
    <property type="match status" value="1"/>
</dbReference>
<dbReference type="Proteomes" id="UP000095255">
    <property type="component" value="Unassembled WGS sequence"/>
</dbReference>
<dbReference type="STRING" id="1390249.BHU72_01070"/>
<dbReference type="PROSITE" id="PS00198">
    <property type="entry name" value="4FE4S_FER_1"/>
    <property type="match status" value="1"/>
</dbReference>
<feature type="domain" description="4Fe-4S ferredoxin-type" evidence="5">
    <location>
        <begin position="79"/>
        <end position="108"/>
    </location>
</feature>
<name>A0A1E5LA17_9FIRM</name>
<keyword evidence="3" id="KW-0408">Iron</keyword>
<evidence type="ECO:0000313" key="7">
    <source>
        <dbReference type="Proteomes" id="UP000095255"/>
    </source>
</evidence>
<dbReference type="RefSeq" id="WP_069700762.1">
    <property type="nucleotide sequence ID" value="NZ_MJAT01000001.1"/>
</dbReference>
<dbReference type="GO" id="GO:0046872">
    <property type="term" value="F:metal ion binding"/>
    <property type="evidence" value="ECO:0007669"/>
    <property type="project" value="UniProtKB-KW"/>
</dbReference>
<dbReference type="GO" id="GO:0051539">
    <property type="term" value="F:4 iron, 4 sulfur cluster binding"/>
    <property type="evidence" value="ECO:0007669"/>
    <property type="project" value="UniProtKB-KW"/>
</dbReference>
<evidence type="ECO:0000256" key="4">
    <source>
        <dbReference type="ARBA" id="ARBA00023014"/>
    </source>
</evidence>